<evidence type="ECO:0000313" key="1">
    <source>
        <dbReference type="EMBL" id="GEM79627.1"/>
    </source>
</evidence>
<dbReference type="GO" id="GO:0051213">
    <property type="term" value="F:dioxygenase activity"/>
    <property type="evidence" value="ECO:0007669"/>
    <property type="project" value="UniProtKB-KW"/>
</dbReference>
<dbReference type="SUPFAM" id="SSF143410">
    <property type="entry name" value="DOPA-like"/>
    <property type="match status" value="1"/>
</dbReference>
<dbReference type="EMBL" id="BJXK01000006">
    <property type="protein sequence ID" value="GEM79627.1"/>
    <property type="molecule type" value="Genomic_DNA"/>
</dbReference>
<keyword evidence="1" id="KW-0560">Oxidoreductase</keyword>
<protein>
    <submittedName>
        <fullName evidence="1">DOPA 4,5-dioxygenase</fullName>
    </submittedName>
</protein>
<dbReference type="RefSeq" id="WP_119010717.1">
    <property type="nucleotide sequence ID" value="NZ_BJXK01000006.1"/>
</dbReference>
<dbReference type="Gene3D" id="3.30.70.1240">
    <property type="entry name" value="DOPA-like domains"/>
    <property type="match status" value="1"/>
</dbReference>
<organism evidence="1 2">
    <name type="scientific">Vibrio superstes NBRC 103154</name>
    <dbReference type="NCBI Taxonomy" id="1219062"/>
    <lineage>
        <taxon>Bacteria</taxon>
        <taxon>Pseudomonadati</taxon>
        <taxon>Pseudomonadota</taxon>
        <taxon>Gammaproteobacteria</taxon>
        <taxon>Vibrionales</taxon>
        <taxon>Vibrionaceae</taxon>
        <taxon>Vibrio</taxon>
    </lineage>
</organism>
<dbReference type="PANTHER" id="PTHR36423:SF2">
    <property type="entry name" value="AFR070WP"/>
    <property type="match status" value="1"/>
</dbReference>
<evidence type="ECO:0000313" key="2">
    <source>
        <dbReference type="Proteomes" id="UP000321113"/>
    </source>
</evidence>
<name>A0A511QRC7_9VIBR</name>
<dbReference type="InterPro" id="IPR014980">
    <property type="entry name" value="DOPA_dioxygen"/>
</dbReference>
<dbReference type="PIRSF" id="PIRSF028139">
    <property type="entry name" value="DOPA-diox_rel_Mll2280"/>
    <property type="match status" value="1"/>
</dbReference>
<comment type="caution">
    <text evidence="1">The sequence shown here is derived from an EMBL/GenBank/DDBJ whole genome shotgun (WGS) entry which is preliminary data.</text>
</comment>
<reference evidence="1 2" key="1">
    <citation type="submission" date="2019-07" db="EMBL/GenBank/DDBJ databases">
        <title>Whole genome shotgun sequence of Vibrio superstes NBRC 103154.</title>
        <authorList>
            <person name="Hosoyama A."/>
            <person name="Uohara A."/>
            <person name="Ohji S."/>
            <person name="Ichikawa N."/>
        </authorList>
    </citation>
    <scope>NUCLEOTIDE SEQUENCE [LARGE SCALE GENOMIC DNA]</scope>
    <source>
        <strain evidence="1 2">NBRC 103154</strain>
    </source>
</reference>
<keyword evidence="2" id="KW-1185">Reference proteome</keyword>
<accession>A0A511QRC7</accession>
<proteinExistence type="predicted"/>
<gene>
    <name evidence="1" type="ORF">VSU01S_18720</name>
</gene>
<dbReference type="AlphaFoldDB" id="A0A511QRC7"/>
<dbReference type="InterPro" id="IPR023389">
    <property type="entry name" value="DOPA-like_sf"/>
</dbReference>
<dbReference type="Pfam" id="PF08883">
    <property type="entry name" value="DOPA_dioxygen"/>
    <property type="match status" value="1"/>
</dbReference>
<dbReference type="PANTHER" id="PTHR36423">
    <property type="entry name" value="AFR070WP"/>
    <property type="match status" value="1"/>
</dbReference>
<keyword evidence="1" id="KW-0223">Dioxygenase</keyword>
<dbReference type="OrthoDB" id="572228at2"/>
<dbReference type="Proteomes" id="UP000321113">
    <property type="component" value="Unassembled WGS sequence"/>
</dbReference>
<sequence>MTLPSKGFEHYHAHVYFDQSTLEKATQLRQRIADKFDLVLGRVHNKPVGPHPCWSYQVLFTQEVFEELIAWLDSHRDGLTVLLHPEAGEFLIDHTQRAGWLGEPVALNLGTKD</sequence>